<dbReference type="Proteomes" id="UP001597400">
    <property type="component" value="Unassembled WGS sequence"/>
</dbReference>
<feature type="signal peptide" evidence="1">
    <location>
        <begin position="1"/>
        <end position="23"/>
    </location>
</feature>
<comment type="caution">
    <text evidence="2">The sequence shown here is derived from an EMBL/GenBank/DDBJ whole genome shotgun (WGS) entry which is preliminary data.</text>
</comment>
<accession>A0ABW4TZI9</accession>
<organism evidence="2 3">
    <name type="scientific">Sphingomonas arantia</name>
    <dbReference type="NCBI Taxonomy" id="1460676"/>
    <lineage>
        <taxon>Bacteria</taxon>
        <taxon>Pseudomonadati</taxon>
        <taxon>Pseudomonadota</taxon>
        <taxon>Alphaproteobacteria</taxon>
        <taxon>Sphingomonadales</taxon>
        <taxon>Sphingomonadaceae</taxon>
        <taxon>Sphingomonas</taxon>
    </lineage>
</organism>
<evidence type="ECO:0000313" key="3">
    <source>
        <dbReference type="Proteomes" id="UP001597400"/>
    </source>
</evidence>
<evidence type="ECO:0008006" key="4">
    <source>
        <dbReference type="Google" id="ProtNLM"/>
    </source>
</evidence>
<protein>
    <recommendedName>
        <fullName evidence="4">Integron</fullName>
    </recommendedName>
</protein>
<sequence>MPCHGAHAVFAVITLAAVQPAAAAPAVAVRIGGDAELDACPSLGAVVGLDPKGDNFLSVRSGPGGTPYRETDRIGTGRRVAICADRGAWLGIVYPQGDGPVNCGVATPVPRPSAYRGPCRSGWVHRRHVRVIAG</sequence>
<evidence type="ECO:0000313" key="2">
    <source>
        <dbReference type="EMBL" id="MFD1950441.1"/>
    </source>
</evidence>
<proteinExistence type="predicted"/>
<dbReference type="RefSeq" id="WP_380928521.1">
    <property type="nucleotide sequence ID" value="NZ_JBHUGS010000002.1"/>
</dbReference>
<name>A0ABW4TZI9_9SPHN</name>
<keyword evidence="3" id="KW-1185">Reference proteome</keyword>
<reference evidence="3" key="1">
    <citation type="journal article" date="2019" name="Int. J. Syst. Evol. Microbiol.">
        <title>The Global Catalogue of Microorganisms (GCM) 10K type strain sequencing project: providing services to taxonomists for standard genome sequencing and annotation.</title>
        <authorList>
            <consortium name="The Broad Institute Genomics Platform"/>
            <consortium name="The Broad Institute Genome Sequencing Center for Infectious Disease"/>
            <person name="Wu L."/>
            <person name="Ma J."/>
        </authorList>
    </citation>
    <scope>NUCLEOTIDE SEQUENCE [LARGE SCALE GENOMIC DNA]</scope>
    <source>
        <strain evidence="3">CGMCC 1.12702</strain>
    </source>
</reference>
<dbReference type="EMBL" id="JBHUGS010000002">
    <property type="protein sequence ID" value="MFD1950441.1"/>
    <property type="molecule type" value="Genomic_DNA"/>
</dbReference>
<gene>
    <name evidence="2" type="ORF">ACFSGX_06635</name>
</gene>
<feature type="chain" id="PRO_5046873257" description="Integron" evidence="1">
    <location>
        <begin position="24"/>
        <end position="134"/>
    </location>
</feature>
<keyword evidence="1" id="KW-0732">Signal</keyword>
<evidence type="ECO:0000256" key="1">
    <source>
        <dbReference type="SAM" id="SignalP"/>
    </source>
</evidence>